<organism evidence="2 3">
    <name type="scientific">Striga asiatica</name>
    <name type="common">Asiatic witchweed</name>
    <name type="synonym">Buchnera asiatica</name>
    <dbReference type="NCBI Taxonomy" id="4170"/>
    <lineage>
        <taxon>Eukaryota</taxon>
        <taxon>Viridiplantae</taxon>
        <taxon>Streptophyta</taxon>
        <taxon>Embryophyta</taxon>
        <taxon>Tracheophyta</taxon>
        <taxon>Spermatophyta</taxon>
        <taxon>Magnoliopsida</taxon>
        <taxon>eudicotyledons</taxon>
        <taxon>Gunneridae</taxon>
        <taxon>Pentapetalae</taxon>
        <taxon>asterids</taxon>
        <taxon>lamiids</taxon>
        <taxon>Lamiales</taxon>
        <taxon>Orobanchaceae</taxon>
        <taxon>Buchnereae</taxon>
        <taxon>Striga</taxon>
    </lineage>
</organism>
<dbReference type="GO" id="GO:0000428">
    <property type="term" value="C:DNA-directed RNA polymerase complex"/>
    <property type="evidence" value="ECO:0007669"/>
    <property type="project" value="UniProtKB-KW"/>
</dbReference>
<evidence type="ECO:0000313" key="2">
    <source>
        <dbReference type="EMBL" id="GER34094.1"/>
    </source>
</evidence>
<dbReference type="EMBL" id="BKCP01004849">
    <property type="protein sequence ID" value="GER34094.1"/>
    <property type="molecule type" value="Genomic_DNA"/>
</dbReference>
<proteinExistence type="predicted"/>
<dbReference type="AlphaFoldDB" id="A0A5A7PMV3"/>
<keyword evidence="2" id="KW-0240">DNA-directed RNA polymerase</keyword>
<keyword evidence="3" id="KW-1185">Reference proteome</keyword>
<keyword evidence="2" id="KW-0804">Transcription</keyword>
<accession>A0A5A7PMV3</accession>
<name>A0A5A7PMV3_STRAF</name>
<gene>
    <name evidence="2" type="ORF">STAS_10279</name>
</gene>
<sequence>MQLHRLCKPKDRQNIVKTVPQEVLYLTFDFLAPTPLFDNFQKETLAMLRYTSSYHGPSSASRCSARTRSTFLSAPFNAHHWTPQATSNVPRSALCRSSNGHHCALFMTRAAHCGTTPRSGLLAAARHSEPGTQKTTREPAGKMHSTAHPLPKEADKCRARVVRWLLSPLRLHHERPLELDRSMYRLPAGIGRPIGIGLVAIPLGDWFRSGVIYKEAGVIEVFLGNPFGKDFGFVNLNPKVLNQH</sequence>
<dbReference type="Proteomes" id="UP000325081">
    <property type="component" value="Unassembled WGS sequence"/>
</dbReference>
<comment type="caution">
    <text evidence="2">The sequence shown here is derived from an EMBL/GenBank/DDBJ whole genome shotgun (WGS) entry which is preliminary data.</text>
</comment>
<evidence type="ECO:0000313" key="3">
    <source>
        <dbReference type="Proteomes" id="UP000325081"/>
    </source>
</evidence>
<protein>
    <submittedName>
        <fullName evidence="2">DNA-directed RNA polymerase subunit beta</fullName>
    </submittedName>
</protein>
<feature type="region of interest" description="Disordered" evidence="1">
    <location>
        <begin position="126"/>
        <end position="149"/>
    </location>
</feature>
<reference evidence="3" key="1">
    <citation type="journal article" date="2019" name="Curr. Biol.">
        <title>Genome Sequence of Striga asiatica Provides Insight into the Evolution of Plant Parasitism.</title>
        <authorList>
            <person name="Yoshida S."/>
            <person name="Kim S."/>
            <person name="Wafula E.K."/>
            <person name="Tanskanen J."/>
            <person name="Kim Y.M."/>
            <person name="Honaas L."/>
            <person name="Yang Z."/>
            <person name="Spallek T."/>
            <person name="Conn C.E."/>
            <person name="Ichihashi Y."/>
            <person name="Cheong K."/>
            <person name="Cui S."/>
            <person name="Der J.P."/>
            <person name="Gundlach H."/>
            <person name="Jiao Y."/>
            <person name="Hori C."/>
            <person name="Ishida J.K."/>
            <person name="Kasahara H."/>
            <person name="Kiba T."/>
            <person name="Kim M.S."/>
            <person name="Koo N."/>
            <person name="Laohavisit A."/>
            <person name="Lee Y.H."/>
            <person name="Lumba S."/>
            <person name="McCourt P."/>
            <person name="Mortimer J.C."/>
            <person name="Mutuku J.M."/>
            <person name="Nomura T."/>
            <person name="Sasaki-Sekimoto Y."/>
            <person name="Seto Y."/>
            <person name="Wang Y."/>
            <person name="Wakatake T."/>
            <person name="Sakakibara H."/>
            <person name="Demura T."/>
            <person name="Yamaguchi S."/>
            <person name="Yoneyama K."/>
            <person name="Manabe R.I."/>
            <person name="Nelson D.C."/>
            <person name="Schulman A.H."/>
            <person name="Timko M.P."/>
            <person name="dePamphilis C.W."/>
            <person name="Choi D."/>
            <person name="Shirasu K."/>
        </authorList>
    </citation>
    <scope>NUCLEOTIDE SEQUENCE [LARGE SCALE GENOMIC DNA]</scope>
    <source>
        <strain evidence="3">cv. UVA1</strain>
    </source>
</reference>
<evidence type="ECO:0000256" key="1">
    <source>
        <dbReference type="SAM" id="MobiDB-lite"/>
    </source>
</evidence>